<evidence type="ECO:0000313" key="1">
    <source>
        <dbReference type="EMBL" id="KAK4013604.1"/>
    </source>
</evidence>
<dbReference type="EMBL" id="JAOYFB010000004">
    <property type="protein sequence ID" value="KAK4013604.1"/>
    <property type="molecule type" value="Genomic_DNA"/>
</dbReference>
<accession>A0ABQ9ZL07</accession>
<sequence length="131" mass="14411">MNHHPPPPKRSLPFYSDEEWPTIGNQNAGRRKANFRQMDMAELKARSNEIVKMIGNPRRSDSPRGGDIFVYPVGIAQQEALLKISRIGNHSVTAALPNSMTGRKGIVNRVPVSESGADLLDLLSPQGVIKV</sequence>
<organism evidence="1 2">
    <name type="scientific">Daphnia magna</name>
    <dbReference type="NCBI Taxonomy" id="35525"/>
    <lineage>
        <taxon>Eukaryota</taxon>
        <taxon>Metazoa</taxon>
        <taxon>Ecdysozoa</taxon>
        <taxon>Arthropoda</taxon>
        <taxon>Crustacea</taxon>
        <taxon>Branchiopoda</taxon>
        <taxon>Diplostraca</taxon>
        <taxon>Cladocera</taxon>
        <taxon>Anomopoda</taxon>
        <taxon>Daphniidae</taxon>
        <taxon>Daphnia</taxon>
    </lineage>
</organism>
<comment type="caution">
    <text evidence="1">The sequence shown here is derived from an EMBL/GenBank/DDBJ whole genome shotgun (WGS) entry which is preliminary data.</text>
</comment>
<name>A0ABQ9ZL07_9CRUS</name>
<protein>
    <submittedName>
        <fullName evidence="1">Uncharacterized protein</fullName>
    </submittedName>
</protein>
<gene>
    <name evidence="1" type="ORF">OUZ56_026157</name>
</gene>
<evidence type="ECO:0000313" key="2">
    <source>
        <dbReference type="Proteomes" id="UP001234178"/>
    </source>
</evidence>
<proteinExistence type="predicted"/>
<keyword evidence="2" id="KW-1185">Reference proteome</keyword>
<reference evidence="1 2" key="1">
    <citation type="journal article" date="2023" name="Nucleic Acids Res.">
        <title>The hologenome of Daphnia magna reveals possible DNA methylation and microbiome-mediated evolution of the host genome.</title>
        <authorList>
            <person name="Chaturvedi A."/>
            <person name="Li X."/>
            <person name="Dhandapani V."/>
            <person name="Marshall H."/>
            <person name="Kissane S."/>
            <person name="Cuenca-Cambronero M."/>
            <person name="Asole G."/>
            <person name="Calvet F."/>
            <person name="Ruiz-Romero M."/>
            <person name="Marangio P."/>
            <person name="Guigo R."/>
            <person name="Rago D."/>
            <person name="Mirbahai L."/>
            <person name="Eastwood N."/>
            <person name="Colbourne J.K."/>
            <person name="Zhou J."/>
            <person name="Mallon E."/>
            <person name="Orsini L."/>
        </authorList>
    </citation>
    <scope>NUCLEOTIDE SEQUENCE [LARGE SCALE GENOMIC DNA]</scope>
    <source>
        <strain evidence="1">LRV0_1</strain>
    </source>
</reference>
<dbReference type="Proteomes" id="UP001234178">
    <property type="component" value="Unassembled WGS sequence"/>
</dbReference>